<dbReference type="AlphaFoldDB" id="A0A3P6NU56"/>
<dbReference type="GO" id="GO:0006367">
    <property type="term" value="P:transcription initiation at RNA polymerase II promoter"/>
    <property type="evidence" value="ECO:0007669"/>
    <property type="project" value="TreeGrafter"/>
</dbReference>
<dbReference type="InterPro" id="IPR057991">
    <property type="entry name" value="TPR_TAF2_C"/>
</dbReference>
<dbReference type="InterPro" id="IPR037813">
    <property type="entry name" value="TAF2"/>
</dbReference>
<dbReference type="GO" id="GO:0000976">
    <property type="term" value="F:transcription cis-regulatory region binding"/>
    <property type="evidence" value="ECO:0007669"/>
    <property type="project" value="TreeGrafter"/>
</dbReference>
<reference evidence="4 5" key="1">
    <citation type="submission" date="2018-11" db="EMBL/GenBank/DDBJ databases">
        <authorList>
            <consortium name="Pathogen Informatics"/>
        </authorList>
    </citation>
    <scope>NUCLEOTIDE SEQUENCE [LARGE SCALE GENOMIC DNA]</scope>
</reference>
<feature type="non-terminal residue" evidence="4">
    <location>
        <position position="486"/>
    </location>
</feature>
<feature type="domain" description="Transcription initiation factor TFIID subunit 2 TPR repeats" evidence="3">
    <location>
        <begin position="185"/>
        <end position="482"/>
    </location>
</feature>
<dbReference type="PANTHER" id="PTHR15137">
    <property type="entry name" value="TRANSCRIPTION INITIATION FACTOR TFIID"/>
    <property type="match status" value="1"/>
</dbReference>
<gene>
    <name evidence="4" type="ORF">GPUH_LOCUS1549</name>
</gene>
<dbReference type="OrthoDB" id="308861at2759"/>
<protein>
    <recommendedName>
        <fullName evidence="1">Transcription initiation factor TFIID 150 kDa subunit</fullName>
    </recommendedName>
</protein>
<dbReference type="GO" id="GO:0005669">
    <property type="term" value="C:transcription factor TFIID complex"/>
    <property type="evidence" value="ECO:0007669"/>
    <property type="project" value="InterPro"/>
</dbReference>
<dbReference type="GO" id="GO:0003682">
    <property type="term" value="F:chromatin binding"/>
    <property type="evidence" value="ECO:0007669"/>
    <property type="project" value="TreeGrafter"/>
</dbReference>
<evidence type="ECO:0000313" key="5">
    <source>
        <dbReference type="Proteomes" id="UP000271098"/>
    </source>
</evidence>
<feature type="domain" description="Transcription initiation factor TFIID subunit 2 Ig-like" evidence="2">
    <location>
        <begin position="135"/>
        <end position="183"/>
    </location>
</feature>
<dbReference type="InterPro" id="IPR027268">
    <property type="entry name" value="Peptidase_M4/M1_CTD_sf"/>
</dbReference>
<dbReference type="EMBL" id="UYRT01001915">
    <property type="protein sequence ID" value="VDK30356.1"/>
    <property type="molecule type" value="Genomic_DNA"/>
</dbReference>
<dbReference type="SUPFAM" id="SSF55486">
    <property type="entry name" value="Metalloproteases ('zincins'), catalytic domain"/>
    <property type="match status" value="1"/>
</dbReference>
<sequence>MHFDPRNPYTCSPLYAEAMLQKGHLVMRMLSRRLGKEQFMQVIQKILSVVMQASHMNKDPIHWQHMMVSTESFFRTVLNVTGQELPTFLEQWIYGGGHAKFFIHYFFNRKRNVVELEVSQDPSLKGQQSYVGPGRRQKKKKLPLSTGEEIEVDLSNIDPDSPVLWIRFDPELLLLRKTTIRQPLYQWEYMLRYERDVLAQLDALDILKRFPSPHIRTILIDSVENEAFYYRVRCRASFILAEVINKLPETWIGLPPLIVTFKRYYGSKSAPHIPKPNNFVATSTNLQSYFMMHTLPQALARLRTLHNKVLPEAHQFLMGLCKYNDNSINRYSDDHYRASLISALAGTLIPMESRDISNMSPLSLSSDLKELLSEFTLALNMDTLKPSFGRVVGISALQAIYHMQRTFHIPLDPKVFWAFAQPKIYTPMRLAALTFLIDMVYRFKSFPFISDVISRLIDVSIKDEEPAVRYYVTTQLSLKPPLCLIL</sequence>
<dbReference type="Gene3D" id="1.10.390.10">
    <property type="entry name" value="Neutral Protease Domain 2"/>
    <property type="match status" value="1"/>
</dbReference>
<dbReference type="GO" id="GO:0016251">
    <property type="term" value="F:RNA polymerase II general transcription initiation factor activity"/>
    <property type="evidence" value="ECO:0007669"/>
    <property type="project" value="TreeGrafter"/>
</dbReference>
<evidence type="ECO:0000256" key="1">
    <source>
        <dbReference type="ARBA" id="ARBA00033345"/>
    </source>
</evidence>
<evidence type="ECO:0000313" key="4">
    <source>
        <dbReference type="EMBL" id="VDK30356.1"/>
    </source>
</evidence>
<dbReference type="Pfam" id="PF25316">
    <property type="entry name" value="TAF2_3rd"/>
    <property type="match status" value="1"/>
</dbReference>
<proteinExistence type="predicted"/>
<dbReference type="InterPro" id="IPR016024">
    <property type="entry name" value="ARM-type_fold"/>
</dbReference>
<keyword evidence="5" id="KW-1185">Reference proteome</keyword>
<accession>A0A3P6NU56</accession>
<dbReference type="Pfam" id="PF25577">
    <property type="entry name" value="TPR_TAF2_C"/>
    <property type="match status" value="1"/>
</dbReference>
<evidence type="ECO:0000259" key="3">
    <source>
        <dbReference type="Pfam" id="PF25577"/>
    </source>
</evidence>
<name>A0A3P6NU56_9BILA</name>
<organism evidence="4 5">
    <name type="scientific">Gongylonema pulchrum</name>
    <dbReference type="NCBI Taxonomy" id="637853"/>
    <lineage>
        <taxon>Eukaryota</taxon>
        <taxon>Metazoa</taxon>
        <taxon>Ecdysozoa</taxon>
        <taxon>Nematoda</taxon>
        <taxon>Chromadorea</taxon>
        <taxon>Rhabditida</taxon>
        <taxon>Spirurina</taxon>
        <taxon>Spiruromorpha</taxon>
        <taxon>Spiruroidea</taxon>
        <taxon>Gongylonematidae</taxon>
        <taxon>Gongylonema</taxon>
    </lineage>
</organism>
<dbReference type="Proteomes" id="UP000271098">
    <property type="component" value="Unassembled WGS sequence"/>
</dbReference>
<dbReference type="SUPFAM" id="SSF48371">
    <property type="entry name" value="ARM repeat"/>
    <property type="match status" value="1"/>
</dbReference>
<dbReference type="InterPro" id="IPR057345">
    <property type="entry name" value="Ig-like_TAF2"/>
</dbReference>
<dbReference type="PANTHER" id="PTHR15137:SF9">
    <property type="entry name" value="TRANSCRIPTION INITIATION FACTOR TFIID SUBUNIT 2"/>
    <property type="match status" value="1"/>
</dbReference>
<evidence type="ECO:0000259" key="2">
    <source>
        <dbReference type="Pfam" id="PF25316"/>
    </source>
</evidence>